<comment type="caution">
    <text evidence="1">The sequence shown here is derived from an EMBL/GenBank/DDBJ whole genome shotgun (WGS) entry which is preliminary data.</text>
</comment>
<dbReference type="EMBL" id="VYYT01000654">
    <property type="protein sequence ID" value="KAK2730686.1"/>
    <property type="molecule type" value="Genomic_DNA"/>
</dbReference>
<reference evidence="1" key="1">
    <citation type="submission" date="2023-02" db="EMBL/GenBank/DDBJ databases">
        <title>Colletotrichum kahawae CIFC_Que2 genome sequencing and assembly.</title>
        <authorList>
            <person name="Baroncelli R."/>
        </authorList>
    </citation>
    <scope>NUCLEOTIDE SEQUENCE</scope>
    <source>
        <strain evidence="1">CIFC_Que2</strain>
    </source>
</reference>
<sequence>MKPLTPGATNEAGRRLYCAATQRFGCMDGSCRNPVPSETKPSSRSPLMHQVGALARYLLLEAPQCSKVSAFADPASTSLGGASARAVTSSFVRPDIPNQLPLASHLLHRSMLACSSIEIKHYRLHT</sequence>
<protein>
    <submittedName>
        <fullName evidence="1">Uncharacterized protein</fullName>
    </submittedName>
</protein>
<proteinExistence type="predicted"/>
<evidence type="ECO:0000313" key="1">
    <source>
        <dbReference type="EMBL" id="KAK2730686.1"/>
    </source>
</evidence>
<evidence type="ECO:0000313" key="2">
    <source>
        <dbReference type="Proteomes" id="UP001281614"/>
    </source>
</evidence>
<dbReference type="Proteomes" id="UP001281614">
    <property type="component" value="Unassembled WGS sequence"/>
</dbReference>
<name>A0AAE0CZ41_COLKA</name>
<gene>
    <name evidence="1" type="ORF">CKAH01_09460</name>
</gene>
<keyword evidence="2" id="KW-1185">Reference proteome</keyword>
<organism evidence="1 2">
    <name type="scientific">Colletotrichum kahawae</name>
    <name type="common">Coffee berry disease fungus</name>
    <dbReference type="NCBI Taxonomy" id="34407"/>
    <lineage>
        <taxon>Eukaryota</taxon>
        <taxon>Fungi</taxon>
        <taxon>Dikarya</taxon>
        <taxon>Ascomycota</taxon>
        <taxon>Pezizomycotina</taxon>
        <taxon>Sordariomycetes</taxon>
        <taxon>Hypocreomycetidae</taxon>
        <taxon>Glomerellales</taxon>
        <taxon>Glomerellaceae</taxon>
        <taxon>Colletotrichum</taxon>
        <taxon>Colletotrichum gloeosporioides species complex</taxon>
    </lineage>
</organism>
<accession>A0AAE0CZ41</accession>
<dbReference type="AlphaFoldDB" id="A0AAE0CZ41"/>